<dbReference type="AlphaFoldDB" id="A0A7J8DK09"/>
<sequence>MMVLTLLFCLLSFQFLLPFVSPARNISLKCMQDTDEFLSDLNSVEPKEYALRSKLVSVACWVGEQRGSLRFVLEYSRKNS</sequence>
<accession>A0A7J8DK09</accession>
<feature type="signal peptide" evidence="1">
    <location>
        <begin position="1"/>
        <end position="22"/>
    </location>
</feature>
<evidence type="ECO:0000256" key="1">
    <source>
        <dbReference type="SAM" id="SignalP"/>
    </source>
</evidence>
<dbReference type="Proteomes" id="UP000593571">
    <property type="component" value="Unassembled WGS sequence"/>
</dbReference>
<dbReference type="EMBL" id="JACASE010000012">
    <property type="protein sequence ID" value="KAF6423262.1"/>
    <property type="molecule type" value="Genomic_DNA"/>
</dbReference>
<reference evidence="2 3" key="1">
    <citation type="journal article" date="2020" name="Nature">
        <title>Six reference-quality genomes reveal evolution of bat adaptations.</title>
        <authorList>
            <person name="Jebb D."/>
            <person name="Huang Z."/>
            <person name="Pippel M."/>
            <person name="Hughes G.M."/>
            <person name="Lavrichenko K."/>
            <person name="Devanna P."/>
            <person name="Winkler S."/>
            <person name="Jermiin L.S."/>
            <person name="Skirmuntt E.C."/>
            <person name="Katzourakis A."/>
            <person name="Burkitt-Gray L."/>
            <person name="Ray D.A."/>
            <person name="Sullivan K.A.M."/>
            <person name="Roscito J.G."/>
            <person name="Kirilenko B.M."/>
            <person name="Davalos L.M."/>
            <person name="Corthals A.P."/>
            <person name="Power M.L."/>
            <person name="Jones G."/>
            <person name="Ransome R.D."/>
            <person name="Dechmann D.K.N."/>
            <person name="Locatelli A.G."/>
            <person name="Puechmaille S.J."/>
            <person name="Fedrigo O."/>
            <person name="Jarvis E.D."/>
            <person name="Hiller M."/>
            <person name="Vernes S.C."/>
            <person name="Myers E.W."/>
            <person name="Teeling E.C."/>
        </authorList>
    </citation>
    <scope>NUCLEOTIDE SEQUENCE [LARGE SCALE GENOMIC DNA]</scope>
    <source>
        <strain evidence="2">MRouAeg1</strain>
        <tissue evidence="2">Muscle</tissue>
    </source>
</reference>
<comment type="caution">
    <text evidence="2">The sequence shown here is derived from an EMBL/GenBank/DDBJ whole genome shotgun (WGS) entry which is preliminary data.</text>
</comment>
<organism evidence="2 3">
    <name type="scientific">Rousettus aegyptiacus</name>
    <name type="common">Egyptian fruit bat</name>
    <name type="synonym">Pteropus aegyptiacus</name>
    <dbReference type="NCBI Taxonomy" id="9407"/>
    <lineage>
        <taxon>Eukaryota</taxon>
        <taxon>Metazoa</taxon>
        <taxon>Chordata</taxon>
        <taxon>Craniata</taxon>
        <taxon>Vertebrata</taxon>
        <taxon>Euteleostomi</taxon>
        <taxon>Mammalia</taxon>
        <taxon>Eutheria</taxon>
        <taxon>Laurasiatheria</taxon>
        <taxon>Chiroptera</taxon>
        <taxon>Yinpterochiroptera</taxon>
        <taxon>Pteropodoidea</taxon>
        <taxon>Pteropodidae</taxon>
        <taxon>Rousettinae</taxon>
        <taxon>Rousettus</taxon>
    </lineage>
</organism>
<protein>
    <submittedName>
        <fullName evidence="2">Uncharacterized protein</fullName>
    </submittedName>
</protein>
<keyword evidence="3" id="KW-1185">Reference proteome</keyword>
<evidence type="ECO:0000313" key="3">
    <source>
        <dbReference type="Proteomes" id="UP000593571"/>
    </source>
</evidence>
<proteinExistence type="predicted"/>
<name>A0A7J8DK09_ROUAE</name>
<evidence type="ECO:0000313" key="2">
    <source>
        <dbReference type="EMBL" id="KAF6423262.1"/>
    </source>
</evidence>
<feature type="chain" id="PRO_5029674671" evidence="1">
    <location>
        <begin position="23"/>
        <end position="80"/>
    </location>
</feature>
<keyword evidence="1" id="KW-0732">Signal</keyword>
<gene>
    <name evidence="2" type="ORF">HJG63_014525</name>
</gene>